<feature type="domain" description="Defence against restriction A C-terminal" evidence="1">
    <location>
        <begin position="7"/>
        <end position="57"/>
    </location>
</feature>
<sequence>MESDTMHWYEFRLRGLSLGAQPKDFVDVNHEHGRFGAVAYNRELTEEEIERYELTKIDVRKD</sequence>
<dbReference type="Pfam" id="PF18789">
    <property type="entry name" value="DarA_C"/>
    <property type="match status" value="1"/>
</dbReference>
<organism evidence="2 3">
    <name type="scientific">Bacillus cereus</name>
    <dbReference type="NCBI Taxonomy" id="1396"/>
    <lineage>
        <taxon>Bacteria</taxon>
        <taxon>Bacillati</taxon>
        <taxon>Bacillota</taxon>
        <taxon>Bacilli</taxon>
        <taxon>Bacillales</taxon>
        <taxon>Bacillaceae</taxon>
        <taxon>Bacillus</taxon>
        <taxon>Bacillus cereus group</taxon>
    </lineage>
</organism>
<evidence type="ECO:0000259" key="1">
    <source>
        <dbReference type="Pfam" id="PF18789"/>
    </source>
</evidence>
<dbReference type="AlphaFoldDB" id="A0ABD4LM02"/>
<protein>
    <recommendedName>
        <fullName evidence="1">Defence against restriction A C-terminal domain-containing protein</fullName>
    </recommendedName>
</protein>
<name>A0ABD4LM02_BACCE</name>
<dbReference type="Proteomes" id="UP000613452">
    <property type="component" value="Unassembled WGS sequence"/>
</dbReference>
<gene>
    <name evidence="2" type="ORF">JCR31_28015</name>
</gene>
<dbReference type="InterPro" id="IPR041501">
    <property type="entry name" value="DarA_C"/>
</dbReference>
<accession>A0ABD4LM02</accession>
<reference evidence="2 3" key="1">
    <citation type="submission" date="2020-12" db="EMBL/GenBank/DDBJ databases">
        <title>Genome assembly for a thermostable protease producing Bacillus cereus MAKP1 strain isolated from chicken gut.</title>
        <authorList>
            <person name="Malaviya A."/>
        </authorList>
    </citation>
    <scope>NUCLEOTIDE SEQUENCE [LARGE SCALE GENOMIC DNA]</scope>
    <source>
        <strain evidence="2 3">MAKP1</strain>
    </source>
</reference>
<dbReference type="EMBL" id="JAEFBZ010000007">
    <property type="protein sequence ID" value="MBK1611691.1"/>
    <property type="molecule type" value="Genomic_DNA"/>
</dbReference>
<comment type="caution">
    <text evidence="2">The sequence shown here is derived from an EMBL/GenBank/DDBJ whole genome shotgun (WGS) entry which is preliminary data.</text>
</comment>
<evidence type="ECO:0000313" key="2">
    <source>
        <dbReference type="EMBL" id="MBK1611691.1"/>
    </source>
</evidence>
<evidence type="ECO:0000313" key="3">
    <source>
        <dbReference type="Proteomes" id="UP000613452"/>
    </source>
</evidence>
<proteinExistence type="predicted"/>